<feature type="transmembrane region" description="Helical" evidence="6">
    <location>
        <begin position="130"/>
        <end position="152"/>
    </location>
</feature>
<comment type="caution">
    <text evidence="8">The sequence shown here is derived from an EMBL/GenBank/DDBJ whole genome shotgun (WGS) entry which is preliminary data.</text>
</comment>
<dbReference type="Pfam" id="PF07690">
    <property type="entry name" value="MFS_1"/>
    <property type="match status" value="1"/>
</dbReference>
<keyword evidence="9" id="KW-1185">Reference proteome</keyword>
<comment type="subcellular location">
    <subcellularLocation>
        <location evidence="1">Membrane</location>
        <topology evidence="1">Multi-pass membrane protein</topology>
    </subcellularLocation>
</comment>
<feature type="transmembrane region" description="Helical" evidence="6">
    <location>
        <begin position="447"/>
        <end position="470"/>
    </location>
</feature>
<evidence type="ECO:0000256" key="1">
    <source>
        <dbReference type="ARBA" id="ARBA00004141"/>
    </source>
</evidence>
<dbReference type="AlphaFoldDB" id="A0A916V060"/>
<organism evidence="8 9">
    <name type="scientific">Undibacterium terreum</name>
    <dbReference type="NCBI Taxonomy" id="1224302"/>
    <lineage>
        <taxon>Bacteria</taxon>
        <taxon>Pseudomonadati</taxon>
        <taxon>Pseudomonadota</taxon>
        <taxon>Betaproteobacteria</taxon>
        <taxon>Burkholderiales</taxon>
        <taxon>Oxalobacteraceae</taxon>
        <taxon>Undibacterium</taxon>
    </lineage>
</organism>
<feature type="transmembrane region" description="Helical" evidence="6">
    <location>
        <begin position="418"/>
        <end position="441"/>
    </location>
</feature>
<evidence type="ECO:0000256" key="4">
    <source>
        <dbReference type="ARBA" id="ARBA00022989"/>
    </source>
</evidence>
<dbReference type="SUPFAM" id="SSF103473">
    <property type="entry name" value="MFS general substrate transporter"/>
    <property type="match status" value="1"/>
</dbReference>
<dbReference type="Gene3D" id="1.20.1720.10">
    <property type="entry name" value="Multidrug resistance protein D"/>
    <property type="match status" value="1"/>
</dbReference>
<dbReference type="PANTHER" id="PTHR42718">
    <property type="entry name" value="MAJOR FACILITATOR SUPERFAMILY MULTIDRUG TRANSPORTER MFSC"/>
    <property type="match status" value="1"/>
</dbReference>
<dbReference type="Gene3D" id="1.20.1250.20">
    <property type="entry name" value="MFS general substrate transporter like domains"/>
    <property type="match status" value="1"/>
</dbReference>
<sequence length="481" mass="50221">MNMAGQIANEINTDTAPVKSPDITARDGLPDNERRWAMASVAIGVSMASLDTAIANTALPAMASQLLATPADSVWIVNVYQLAMVATLLPFAALGEILSYRRICIFGLCLFTVASLACACAWNLPSLVVARLFQGVGASAVMGVNTALLRAIYPSKLLGRGYGFNSLVVAVGFAVGPTLASLILSVASWPWLFAINVPLGIVAVLLARKALPVTQRSGHKFDVVTVLYNVGAFGLLILLFGDAAHMVDIKKILLEACGALIFFFLLLRRQAGHQAPMLPVDLFRRPLFALSALTAVCTFAAQGLAFVSLPFYFEAVLGRSPVETGFLMTPWAVLVAVMAPIAGRLSDHYPPGLLGGIGLATLSAGLVAMILMPHHPSVIDICWRMAVCGIGFGFFQAPNLKAIMGSAPPERSGGASGIVATSRLIGQASGAALVAFCFLISGKNGEALALGLGASFAAIACIASFSRLFVAPVPHSAAQKP</sequence>
<evidence type="ECO:0000256" key="2">
    <source>
        <dbReference type="ARBA" id="ARBA00022448"/>
    </source>
</evidence>
<dbReference type="InterPro" id="IPR020846">
    <property type="entry name" value="MFS_dom"/>
</dbReference>
<dbReference type="PROSITE" id="PS50850">
    <property type="entry name" value="MFS"/>
    <property type="match status" value="1"/>
</dbReference>
<keyword evidence="3 6" id="KW-0812">Transmembrane</keyword>
<dbReference type="InterPro" id="IPR011701">
    <property type="entry name" value="MFS"/>
</dbReference>
<dbReference type="InterPro" id="IPR036259">
    <property type="entry name" value="MFS_trans_sf"/>
</dbReference>
<evidence type="ECO:0000256" key="6">
    <source>
        <dbReference type="SAM" id="Phobius"/>
    </source>
</evidence>
<feature type="transmembrane region" description="Helical" evidence="6">
    <location>
        <begin position="36"/>
        <end position="55"/>
    </location>
</feature>
<keyword evidence="2" id="KW-0813">Transport</keyword>
<feature type="domain" description="Major facilitator superfamily (MFS) profile" evidence="7">
    <location>
        <begin position="37"/>
        <end position="475"/>
    </location>
</feature>
<accession>A0A916V060</accession>
<protein>
    <submittedName>
        <fullName evidence="8">MFS transporter</fullName>
    </submittedName>
</protein>
<evidence type="ECO:0000313" key="9">
    <source>
        <dbReference type="Proteomes" id="UP000637423"/>
    </source>
</evidence>
<evidence type="ECO:0000256" key="5">
    <source>
        <dbReference type="ARBA" id="ARBA00023136"/>
    </source>
</evidence>
<keyword evidence="5 6" id="KW-0472">Membrane</keyword>
<feature type="transmembrane region" description="Helical" evidence="6">
    <location>
        <begin position="103"/>
        <end position="124"/>
    </location>
</feature>
<dbReference type="Proteomes" id="UP000637423">
    <property type="component" value="Unassembled WGS sequence"/>
</dbReference>
<reference evidence="8" key="1">
    <citation type="journal article" date="2014" name="Int. J. Syst. Evol. Microbiol.">
        <title>Complete genome sequence of Corynebacterium casei LMG S-19264T (=DSM 44701T), isolated from a smear-ripened cheese.</title>
        <authorList>
            <consortium name="US DOE Joint Genome Institute (JGI-PGF)"/>
            <person name="Walter F."/>
            <person name="Albersmeier A."/>
            <person name="Kalinowski J."/>
            <person name="Ruckert C."/>
        </authorList>
    </citation>
    <scope>NUCLEOTIDE SEQUENCE</scope>
    <source>
        <strain evidence="8">CGMCC 1.10998</strain>
    </source>
</reference>
<dbReference type="PRINTS" id="PR01036">
    <property type="entry name" value="TCRTETB"/>
</dbReference>
<reference evidence="8" key="2">
    <citation type="submission" date="2020-09" db="EMBL/GenBank/DDBJ databases">
        <authorList>
            <person name="Sun Q."/>
            <person name="Zhou Y."/>
        </authorList>
    </citation>
    <scope>NUCLEOTIDE SEQUENCE</scope>
    <source>
        <strain evidence="8">CGMCC 1.10998</strain>
    </source>
</reference>
<evidence type="ECO:0000313" key="8">
    <source>
        <dbReference type="EMBL" id="GGC97636.1"/>
    </source>
</evidence>
<evidence type="ECO:0000259" key="7">
    <source>
        <dbReference type="PROSITE" id="PS50850"/>
    </source>
</evidence>
<feature type="transmembrane region" description="Helical" evidence="6">
    <location>
        <begin position="164"/>
        <end position="185"/>
    </location>
</feature>
<keyword evidence="4 6" id="KW-1133">Transmembrane helix</keyword>
<evidence type="ECO:0000256" key="3">
    <source>
        <dbReference type="ARBA" id="ARBA00022692"/>
    </source>
</evidence>
<gene>
    <name evidence="8" type="ORF">GCM10011396_51470</name>
</gene>
<feature type="transmembrane region" description="Helical" evidence="6">
    <location>
        <begin position="352"/>
        <end position="372"/>
    </location>
</feature>
<dbReference type="CDD" id="cd17321">
    <property type="entry name" value="MFS_MMR_MDR_like"/>
    <property type="match status" value="1"/>
</dbReference>
<proteinExistence type="predicted"/>
<dbReference type="GO" id="GO:0022857">
    <property type="term" value="F:transmembrane transporter activity"/>
    <property type="evidence" value="ECO:0007669"/>
    <property type="project" value="InterPro"/>
</dbReference>
<feature type="transmembrane region" description="Helical" evidence="6">
    <location>
        <begin position="252"/>
        <end position="267"/>
    </location>
</feature>
<dbReference type="GO" id="GO:0016020">
    <property type="term" value="C:membrane"/>
    <property type="evidence" value="ECO:0007669"/>
    <property type="project" value="UniProtKB-SubCell"/>
</dbReference>
<dbReference type="EMBL" id="BMED01000007">
    <property type="protein sequence ID" value="GGC97636.1"/>
    <property type="molecule type" value="Genomic_DNA"/>
</dbReference>
<feature type="transmembrane region" description="Helical" evidence="6">
    <location>
        <begin position="191"/>
        <end position="211"/>
    </location>
</feature>
<name>A0A916V060_9BURK</name>
<dbReference type="PANTHER" id="PTHR42718:SF9">
    <property type="entry name" value="MAJOR FACILITATOR SUPERFAMILY MULTIDRUG TRANSPORTER MFSC"/>
    <property type="match status" value="1"/>
</dbReference>
<feature type="transmembrane region" description="Helical" evidence="6">
    <location>
        <begin position="325"/>
        <end position="345"/>
    </location>
</feature>
<feature type="transmembrane region" description="Helical" evidence="6">
    <location>
        <begin position="287"/>
        <end position="313"/>
    </location>
</feature>
<feature type="transmembrane region" description="Helical" evidence="6">
    <location>
        <begin position="223"/>
        <end position="240"/>
    </location>
</feature>
<feature type="transmembrane region" description="Helical" evidence="6">
    <location>
        <begin position="75"/>
        <end position="94"/>
    </location>
</feature>